<dbReference type="PROSITE" id="PS51257">
    <property type="entry name" value="PROKAR_LIPOPROTEIN"/>
    <property type="match status" value="1"/>
</dbReference>
<reference evidence="2 3" key="1">
    <citation type="submission" date="2024-10" db="EMBL/GenBank/DDBJ databases">
        <title>The Natural Products Discovery Center: Release of the First 8490 Sequenced Strains for Exploring Actinobacteria Biosynthetic Diversity.</title>
        <authorList>
            <person name="Kalkreuter E."/>
            <person name="Kautsar S.A."/>
            <person name="Yang D."/>
            <person name="Bader C.D."/>
            <person name="Teijaro C.N."/>
            <person name="Fluegel L."/>
            <person name="Davis C.M."/>
            <person name="Simpson J.R."/>
            <person name="Lauterbach L."/>
            <person name="Steele A.D."/>
            <person name="Gui C."/>
            <person name="Meng S."/>
            <person name="Li G."/>
            <person name="Viehrig K."/>
            <person name="Ye F."/>
            <person name="Su P."/>
            <person name="Kiefer A.F."/>
            <person name="Nichols A."/>
            <person name="Cepeda A.J."/>
            <person name="Yan W."/>
            <person name="Fan B."/>
            <person name="Jiang Y."/>
            <person name="Adhikari A."/>
            <person name="Zheng C.-J."/>
            <person name="Schuster L."/>
            <person name="Cowan T.M."/>
            <person name="Smanski M.J."/>
            <person name="Chevrette M.G."/>
            <person name="De Carvalho L.P.S."/>
            <person name="Shen B."/>
        </authorList>
    </citation>
    <scope>NUCLEOTIDE SEQUENCE [LARGE SCALE GENOMIC DNA]</scope>
    <source>
        <strain evidence="2 3">NPDC050545</strain>
    </source>
</reference>
<sequence length="364" mass="38360">MRLRKTTAMLTFAALGCTLPATAAFGASPGRPPALPQTGAGPATFAYLCVKGKSLTPSGTCDTWRVVTADGVVYSFPEALAYEKGKDDAGRSGAFAISPDGLRVAYHRASDDRVAVRDLGTGETWTMPYKVPRRSVGSPFELRFAGDGAGLAITPTDTDPPATVYVRVEEGTARRLPKGWKLIGAEDGRFTLLREPGIGTRGMFRTIDGGRTADVKIPEKAGKHLIWGAFAARDGRAANLVPTDPPACGPDMTPVWLASFSTATGKMTKVKPRLPADVHHADVIDWLNASEIVAAAGRERPDKEFTATGSYVYAVNVTTGAARLLAKLSTRETVHESNLVVGGYLAARGAAADKAIKPSKDGCG</sequence>
<dbReference type="SUPFAM" id="SSF82171">
    <property type="entry name" value="DPP6 N-terminal domain-like"/>
    <property type="match status" value="1"/>
</dbReference>
<dbReference type="EMBL" id="JBITGY010000016">
    <property type="protein sequence ID" value="MFI6504810.1"/>
    <property type="molecule type" value="Genomic_DNA"/>
</dbReference>
<protein>
    <recommendedName>
        <fullName evidence="4">WD40 repeat domain-containing protein</fullName>
    </recommendedName>
</protein>
<feature type="chain" id="PRO_5045105596" description="WD40 repeat domain-containing protein" evidence="1">
    <location>
        <begin position="24"/>
        <end position="364"/>
    </location>
</feature>
<comment type="caution">
    <text evidence="2">The sequence shown here is derived from an EMBL/GenBank/DDBJ whole genome shotgun (WGS) entry which is preliminary data.</text>
</comment>
<feature type="signal peptide" evidence="1">
    <location>
        <begin position="1"/>
        <end position="23"/>
    </location>
</feature>
<proteinExistence type="predicted"/>
<evidence type="ECO:0000313" key="2">
    <source>
        <dbReference type="EMBL" id="MFI6504810.1"/>
    </source>
</evidence>
<dbReference type="RefSeq" id="WP_397090715.1">
    <property type="nucleotide sequence ID" value="NZ_JBITGY010000016.1"/>
</dbReference>
<name>A0ABW7Z9G6_9ACTN</name>
<evidence type="ECO:0000313" key="3">
    <source>
        <dbReference type="Proteomes" id="UP001612741"/>
    </source>
</evidence>
<organism evidence="2 3">
    <name type="scientific">Nonomuraea typhae</name>
    <dbReference type="NCBI Taxonomy" id="2603600"/>
    <lineage>
        <taxon>Bacteria</taxon>
        <taxon>Bacillati</taxon>
        <taxon>Actinomycetota</taxon>
        <taxon>Actinomycetes</taxon>
        <taxon>Streptosporangiales</taxon>
        <taxon>Streptosporangiaceae</taxon>
        <taxon>Nonomuraea</taxon>
    </lineage>
</organism>
<dbReference type="Proteomes" id="UP001612741">
    <property type="component" value="Unassembled WGS sequence"/>
</dbReference>
<evidence type="ECO:0000256" key="1">
    <source>
        <dbReference type="SAM" id="SignalP"/>
    </source>
</evidence>
<gene>
    <name evidence="2" type="ORF">ACIBG2_46015</name>
</gene>
<accession>A0ABW7Z9G6</accession>
<keyword evidence="3" id="KW-1185">Reference proteome</keyword>
<evidence type="ECO:0008006" key="4">
    <source>
        <dbReference type="Google" id="ProtNLM"/>
    </source>
</evidence>
<keyword evidence="1" id="KW-0732">Signal</keyword>